<feature type="region of interest" description="Disordered" evidence="1">
    <location>
        <begin position="151"/>
        <end position="181"/>
    </location>
</feature>
<sequence>MVASLSPSFTSSAVGLATRPAAPTLEEFEREVLVLATEEQCGDAGGPRAARICEDAQTRLRYGADGVLGLLLELKRWCLAAKSGEVELGAGQATELMDKLLASAAANLCVYWMAPAAIPTTRPVVVVRRSTLAAIGRRAVLKAIWEHERAAAAGQGGDEERGSLYDPLHRSFDDEPEAPQG</sequence>
<dbReference type="Proteomes" id="UP001238603">
    <property type="component" value="Unassembled WGS sequence"/>
</dbReference>
<dbReference type="RefSeq" id="WP_285984533.1">
    <property type="nucleotide sequence ID" value="NZ_JASVDS010000008.1"/>
</dbReference>
<accession>A0ABT7LNR1</accession>
<feature type="compositionally biased region" description="Basic and acidic residues" evidence="1">
    <location>
        <begin position="158"/>
        <end position="173"/>
    </location>
</feature>
<keyword evidence="3" id="KW-1185">Reference proteome</keyword>
<evidence type="ECO:0000256" key="1">
    <source>
        <dbReference type="SAM" id="MobiDB-lite"/>
    </source>
</evidence>
<comment type="caution">
    <text evidence="2">The sequence shown here is derived from an EMBL/GenBank/DDBJ whole genome shotgun (WGS) entry which is preliminary data.</text>
</comment>
<evidence type="ECO:0000313" key="2">
    <source>
        <dbReference type="EMBL" id="MDL5034458.1"/>
    </source>
</evidence>
<organism evidence="2 3">
    <name type="scientific">Roseateles subflavus</name>
    <dbReference type="NCBI Taxonomy" id="3053353"/>
    <lineage>
        <taxon>Bacteria</taxon>
        <taxon>Pseudomonadati</taxon>
        <taxon>Pseudomonadota</taxon>
        <taxon>Betaproteobacteria</taxon>
        <taxon>Burkholderiales</taxon>
        <taxon>Sphaerotilaceae</taxon>
        <taxon>Roseateles</taxon>
    </lineage>
</organism>
<reference evidence="2 3" key="1">
    <citation type="submission" date="2023-06" db="EMBL/GenBank/DDBJ databases">
        <title>Pelomonas sp. APW6 16S ribosomal RNA gene genome sequencing and assembly.</title>
        <authorList>
            <person name="Woo H."/>
        </authorList>
    </citation>
    <scope>NUCLEOTIDE SEQUENCE [LARGE SCALE GENOMIC DNA]</scope>
    <source>
        <strain evidence="2 3">APW6</strain>
    </source>
</reference>
<protein>
    <submittedName>
        <fullName evidence="2">Uncharacterized protein</fullName>
    </submittedName>
</protein>
<name>A0ABT7LNR1_9BURK</name>
<gene>
    <name evidence="2" type="ORF">QRD43_21320</name>
</gene>
<evidence type="ECO:0000313" key="3">
    <source>
        <dbReference type="Proteomes" id="UP001238603"/>
    </source>
</evidence>
<dbReference type="EMBL" id="JASVDS010000008">
    <property type="protein sequence ID" value="MDL5034458.1"/>
    <property type="molecule type" value="Genomic_DNA"/>
</dbReference>
<proteinExistence type="predicted"/>